<evidence type="ECO:0000313" key="2">
    <source>
        <dbReference type="Proteomes" id="UP000250321"/>
    </source>
</evidence>
<dbReference type="Proteomes" id="UP000250321">
    <property type="component" value="Unassembled WGS sequence"/>
</dbReference>
<dbReference type="AlphaFoldDB" id="A0A314UP22"/>
<gene>
    <name evidence="1" type="ORF">Pyn_11573</name>
</gene>
<comment type="caution">
    <text evidence="1">The sequence shown here is derived from an EMBL/GenBank/DDBJ whole genome shotgun (WGS) entry which is preliminary data.</text>
</comment>
<name>A0A314UP22_PRUYE</name>
<accession>A0A314UP22</accession>
<organism evidence="1 2">
    <name type="scientific">Prunus yedoensis var. nudiflora</name>
    <dbReference type="NCBI Taxonomy" id="2094558"/>
    <lineage>
        <taxon>Eukaryota</taxon>
        <taxon>Viridiplantae</taxon>
        <taxon>Streptophyta</taxon>
        <taxon>Embryophyta</taxon>
        <taxon>Tracheophyta</taxon>
        <taxon>Spermatophyta</taxon>
        <taxon>Magnoliopsida</taxon>
        <taxon>eudicotyledons</taxon>
        <taxon>Gunneridae</taxon>
        <taxon>Pentapetalae</taxon>
        <taxon>rosids</taxon>
        <taxon>fabids</taxon>
        <taxon>Rosales</taxon>
        <taxon>Rosaceae</taxon>
        <taxon>Amygdaloideae</taxon>
        <taxon>Amygdaleae</taxon>
        <taxon>Prunus</taxon>
    </lineage>
</organism>
<evidence type="ECO:0000313" key="1">
    <source>
        <dbReference type="EMBL" id="PQM38556.1"/>
    </source>
</evidence>
<keyword evidence="2" id="KW-1185">Reference proteome</keyword>
<sequence>MPGIGRQSQGLAPHIQTDTATETLAAADAAICSRDAGICLDHAVALGGNKKGQGLEKKEINSKFACAWLQPSSKDSTSPGEPIVSEINSTLNPLGHIIFICGDFSVFLF</sequence>
<reference evidence="1 2" key="1">
    <citation type="submission" date="2018-02" db="EMBL/GenBank/DDBJ databases">
        <title>Draft genome of wild Prunus yedoensis var. nudiflora.</title>
        <authorList>
            <person name="Baek S."/>
            <person name="Kim J.-H."/>
            <person name="Choi K."/>
            <person name="Kim G.-B."/>
            <person name="Cho A."/>
            <person name="Jang H."/>
            <person name="Shin C.-H."/>
            <person name="Yu H.-J."/>
            <person name="Mun J.-H."/>
        </authorList>
    </citation>
    <scope>NUCLEOTIDE SEQUENCE [LARGE SCALE GENOMIC DNA]</scope>
    <source>
        <strain evidence="2">cv. Jeju island</strain>
        <tissue evidence="1">Leaf</tissue>
    </source>
</reference>
<protein>
    <submittedName>
        <fullName evidence="1">Uncharacterized protein</fullName>
    </submittedName>
</protein>
<proteinExistence type="predicted"/>
<dbReference type="EMBL" id="PJQY01003302">
    <property type="protein sequence ID" value="PQM38556.1"/>
    <property type="molecule type" value="Genomic_DNA"/>
</dbReference>